<sequence>MTGLSQSEHSPPPSDQSNQVDQPDGPKEPSKVADDSDLDNEQVLQAIQKVAIEKLQHHRDASDQRHNVLAILTRIDERYDIILFDDTLFWQSADISRIVQNNNVVFVSGGRTGKTYEPLAEKVIDYLISRVSKPQVIDSVPQIQQQQERGFDSSNSIIEPATKRLRQGGHPDNHNTTNDQGVLCIPDQLGADNLNDQAPDSALGQFRQDVPLSLPAPSLSITVPEPTLTGHPATSHSNHISINTLLNMADCVAEPTQGRQIDDELHSSLSLNGTTHNQGGTIEEPTQESAKLGVVSRATGTHQTEAIAPNVAKMAMVDKLQRTFGDHLFTGTDTSRIRRQEKKKRCLSYTDTVRLHNPFPGMDYKLEFWLCTSVGKTISQAVISSSKNLRNILGEYIFEAMKTSNTRMEQEKKGQGEFTGAVDVLFLDGDDSDCKMEVMLNYEKGSDILKEVFI</sequence>
<dbReference type="EMBL" id="PHWZ01000078">
    <property type="protein sequence ID" value="TEY73426.1"/>
    <property type="molecule type" value="Genomic_DNA"/>
</dbReference>
<evidence type="ECO:0000256" key="1">
    <source>
        <dbReference type="SAM" id="MobiDB-lite"/>
    </source>
</evidence>
<protein>
    <submittedName>
        <fullName evidence="2">Uncharacterized protein</fullName>
    </submittedName>
</protein>
<feature type="region of interest" description="Disordered" evidence="1">
    <location>
        <begin position="1"/>
        <end position="36"/>
    </location>
</feature>
<evidence type="ECO:0000313" key="2">
    <source>
        <dbReference type="EMBL" id="TEY73426.1"/>
    </source>
</evidence>
<feature type="compositionally biased region" description="Basic and acidic residues" evidence="1">
    <location>
        <begin position="24"/>
        <end position="34"/>
    </location>
</feature>
<dbReference type="AlphaFoldDB" id="A0A4Y8D8M6"/>
<name>A0A4Y8D8M6_9HELO</name>
<dbReference type="Proteomes" id="UP000297299">
    <property type="component" value="Unassembled WGS sequence"/>
</dbReference>
<accession>A0A4Y8D8M6</accession>
<comment type="caution">
    <text evidence="2">The sequence shown here is derived from an EMBL/GenBank/DDBJ whole genome shotgun (WGS) entry which is preliminary data.</text>
</comment>
<reference evidence="2 3" key="1">
    <citation type="submission" date="2017-11" db="EMBL/GenBank/DDBJ databases">
        <title>Comparative genomics of Botrytis spp.</title>
        <authorList>
            <person name="Valero-Jimenez C.A."/>
            <person name="Tapia P."/>
            <person name="Veloso J."/>
            <person name="Silva-Moreno E."/>
            <person name="Staats M."/>
            <person name="Valdes J.H."/>
            <person name="Van Kan J.A.L."/>
        </authorList>
    </citation>
    <scope>NUCLEOTIDE SEQUENCE [LARGE SCALE GENOMIC DNA]</scope>
    <source>
        <strain evidence="2 3">MUCL2830</strain>
    </source>
</reference>
<keyword evidence="3" id="KW-1185">Reference proteome</keyword>
<evidence type="ECO:0000313" key="3">
    <source>
        <dbReference type="Proteomes" id="UP000297299"/>
    </source>
</evidence>
<organism evidence="2 3">
    <name type="scientific">Botryotinia calthae</name>
    <dbReference type="NCBI Taxonomy" id="38488"/>
    <lineage>
        <taxon>Eukaryota</taxon>
        <taxon>Fungi</taxon>
        <taxon>Dikarya</taxon>
        <taxon>Ascomycota</taxon>
        <taxon>Pezizomycotina</taxon>
        <taxon>Leotiomycetes</taxon>
        <taxon>Helotiales</taxon>
        <taxon>Sclerotiniaceae</taxon>
        <taxon>Botryotinia</taxon>
    </lineage>
</organism>
<dbReference type="OrthoDB" id="5424905at2759"/>
<proteinExistence type="predicted"/>
<gene>
    <name evidence="2" type="ORF">BOTCAL_0078g00190</name>
</gene>
<feature type="compositionally biased region" description="Polar residues" evidence="1">
    <location>
        <begin position="1"/>
        <end position="21"/>
    </location>
</feature>